<keyword evidence="2" id="KW-1185">Reference proteome</keyword>
<proteinExistence type="predicted"/>
<reference evidence="1 2" key="1">
    <citation type="journal article" date="2023" name="Nucleic Acids Res.">
        <title>The hologenome of Daphnia magna reveals possible DNA methylation and microbiome-mediated evolution of the host genome.</title>
        <authorList>
            <person name="Chaturvedi A."/>
            <person name="Li X."/>
            <person name="Dhandapani V."/>
            <person name="Marshall H."/>
            <person name="Kissane S."/>
            <person name="Cuenca-Cambronero M."/>
            <person name="Asole G."/>
            <person name="Calvet F."/>
            <person name="Ruiz-Romero M."/>
            <person name="Marangio P."/>
            <person name="Guigo R."/>
            <person name="Rago D."/>
            <person name="Mirbahai L."/>
            <person name="Eastwood N."/>
            <person name="Colbourne J.K."/>
            <person name="Zhou J."/>
            <person name="Mallon E."/>
            <person name="Orsini L."/>
        </authorList>
    </citation>
    <scope>NUCLEOTIDE SEQUENCE [LARGE SCALE GENOMIC DNA]</scope>
    <source>
        <strain evidence="1">LRV0_1</strain>
    </source>
</reference>
<accession>A0ABR0A1N6</accession>
<organism evidence="1 2">
    <name type="scientific">Daphnia magna</name>
    <dbReference type="NCBI Taxonomy" id="35525"/>
    <lineage>
        <taxon>Eukaryota</taxon>
        <taxon>Metazoa</taxon>
        <taxon>Ecdysozoa</taxon>
        <taxon>Arthropoda</taxon>
        <taxon>Crustacea</taxon>
        <taxon>Branchiopoda</taxon>
        <taxon>Diplostraca</taxon>
        <taxon>Cladocera</taxon>
        <taxon>Anomopoda</taxon>
        <taxon>Daphniidae</taxon>
        <taxon>Daphnia</taxon>
    </lineage>
</organism>
<protein>
    <submittedName>
        <fullName evidence="1">Uncharacterized protein</fullName>
    </submittedName>
</protein>
<evidence type="ECO:0000313" key="2">
    <source>
        <dbReference type="Proteomes" id="UP001234178"/>
    </source>
</evidence>
<comment type="caution">
    <text evidence="1">The sequence shown here is derived from an EMBL/GenBank/DDBJ whole genome shotgun (WGS) entry which is preliminary data.</text>
</comment>
<sequence>MNHFSMSVHGIIPLCGDGQHNFLNNSFNETLERKEIVCVAIRHRSEHGSHFQLRFPCESGRFRLLSSDRAKRDSQQMFCGREKLVIVMTV</sequence>
<dbReference type="Proteomes" id="UP001234178">
    <property type="component" value="Unassembled WGS sequence"/>
</dbReference>
<dbReference type="EMBL" id="JAOYFB010000036">
    <property type="protein sequence ID" value="KAK4019063.1"/>
    <property type="molecule type" value="Genomic_DNA"/>
</dbReference>
<gene>
    <name evidence="1" type="ORF">OUZ56_001094</name>
</gene>
<evidence type="ECO:0000313" key="1">
    <source>
        <dbReference type="EMBL" id="KAK4019063.1"/>
    </source>
</evidence>
<name>A0ABR0A1N6_9CRUS</name>